<accession>A0A2J6PYA9</accession>
<evidence type="ECO:0000313" key="2">
    <source>
        <dbReference type="Proteomes" id="UP000235672"/>
    </source>
</evidence>
<protein>
    <submittedName>
        <fullName evidence="1">Uncharacterized protein</fullName>
    </submittedName>
</protein>
<name>A0A2J6PYA9_9HELO</name>
<gene>
    <name evidence="1" type="ORF">NA56DRAFT_212853</name>
</gene>
<proteinExistence type="predicted"/>
<dbReference type="EMBL" id="KZ613491">
    <property type="protein sequence ID" value="PMD19020.1"/>
    <property type="molecule type" value="Genomic_DNA"/>
</dbReference>
<organism evidence="1 2">
    <name type="scientific">Hyaloscypha hepaticicola</name>
    <dbReference type="NCBI Taxonomy" id="2082293"/>
    <lineage>
        <taxon>Eukaryota</taxon>
        <taxon>Fungi</taxon>
        <taxon>Dikarya</taxon>
        <taxon>Ascomycota</taxon>
        <taxon>Pezizomycotina</taxon>
        <taxon>Leotiomycetes</taxon>
        <taxon>Helotiales</taxon>
        <taxon>Hyaloscyphaceae</taxon>
        <taxon>Hyaloscypha</taxon>
    </lineage>
</organism>
<keyword evidence="2" id="KW-1185">Reference proteome</keyword>
<dbReference type="Proteomes" id="UP000235672">
    <property type="component" value="Unassembled WGS sequence"/>
</dbReference>
<sequence>MNYEMVPSPGTSMVVKMGAGKARRLDCSTEILCRFISCSAHISGWMRKGVTGDGLDGWMAFLGGLLGAMFRAGCRQAPQLGRMVPWRSDSSNLRGVIRSYRTQPWFVPVKTSVDCVVRGAIYVIARCRRSKRPIFAIERECHHTRCYQLYHRLINNRIYRTTVGALESETKSVANAG</sequence>
<reference evidence="1 2" key="1">
    <citation type="submission" date="2016-05" db="EMBL/GenBank/DDBJ databases">
        <title>A degradative enzymes factory behind the ericoid mycorrhizal symbiosis.</title>
        <authorList>
            <consortium name="DOE Joint Genome Institute"/>
            <person name="Martino E."/>
            <person name="Morin E."/>
            <person name="Grelet G."/>
            <person name="Kuo A."/>
            <person name="Kohler A."/>
            <person name="Daghino S."/>
            <person name="Barry K."/>
            <person name="Choi C."/>
            <person name="Cichocki N."/>
            <person name="Clum A."/>
            <person name="Copeland A."/>
            <person name="Hainaut M."/>
            <person name="Haridas S."/>
            <person name="Labutti K."/>
            <person name="Lindquist E."/>
            <person name="Lipzen A."/>
            <person name="Khouja H.-R."/>
            <person name="Murat C."/>
            <person name="Ohm R."/>
            <person name="Olson A."/>
            <person name="Spatafora J."/>
            <person name="Veneault-Fourrey C."/>
            <person name="Henrissat B."/>
            <person name="Grigoriev I."/>
            <person name="Martin F."/>
            <person name="Perotto S."/>
        </authorList>
    </citation>
    <scope>NUCLEOTIDE SEQUENCE [LARGE SCALE GENOMIC DNA]</scope>
    <source>
        <strain evidence="1 2">UAMH 7357</strain>
    </source>
</reference>
<evidence type="ECO:0000313" key="1">
    <source>
        <dbReference type="EMBL" id="PMD19020.1"/>
    </source>
</evidence>
<dbReference type="AlphaFoldDB" id="A0A2J6PYA9"/>